<dbReference type="Proteomes" id="UP000195012">
    <property type="component" value="Unassembled WGS sequence"/>
</dbReference>
<evidence type="ECO:0000313" key="3">
    <source>
        <dbReference type="Proteomes" id="UP000195012"/>
    </source>
</evidence>
<evidence type="ECO:0000313" key="2">
    <source>
        <dbReference type="EMBL" id="OTN65765.1"/>
    </source>
</evidence>
<feature type="region of interest" description="Disordered" evidence="1">
    <location>
        <begin position="218"/>
        <end position="239"/>
    </location>
</feature>
<dbReference type="OrthoDB" id="381445at2759"/>
<dbReference type="EMBL" id="NETL01000024">
    <property type="protein sequence ID" value="OTN65765.1"/>
    <property type="molecule type" value="Genomic_DNA"/>
</dbReference>
<feature type="compositionally biased region" description="Polar residues" evidence="1">
    <location>
        <begin position="632"/>
        <end position="641"/>
    </location>
</feature>
<feature type="region of interest" description="Disordered" evidence="1">
    <location>
        <begin position="593"/>
        <end position="641"/>
    </location>
</feature>
<accession>A0A1Y3DQV4</accession>
<feature type="region of interest" description="Disordered" evidence="1">
    <location>
        <begin position="541"/>
        <end position="564"/>
    </location>
</feature>
<dbReference type="VEuPathDB" id="PlasmoDB:PKA1H_080021000"/>
<feature type="compositionally biased region" description="Basic residues" evidence="1">
    <location>
        <begin position="541"/>
        <end position="551"/>
    </location>
</feature>
<organism evidence="2 3">
    <name type="scientific">Plasmodium knowlesi</name>
    <dbReference type="NCBI Taxonomy" id="5850"/>
    <lineage>
        <taxon>Eukaryota</taxon>
        <taxon>Sar</taxon>
        <taxon>Alveolata</taxon>
        <taxon>Apicomplexa</taxon>
        <taxon>Aconoidasida</taxon>
        <taxon>Haemosporida</taxon>
        <taxon>Plasmodiidae</taxon>
        <taxon>Plasmodium</taxon>
        <taxon>Plasmodium (Plasmodium)</taxon>
    </lineage>
</organism>
<feature type="compositionally biased region" description="Low complexity" evidence="1">
    <location>
        <begin position="597"/>
        <end position="610"/>
    </location>
</feature>
<name>A0A1Y3DQV4_PLAKN</name>
<feature type="compositionally biased region" description="Polar residues" evidence="1">
    <location>
        <begin position="553"/>
        <end position="564"/>
    </location>
</feature>
<gene>
    <name evidence="2" type="ORF">PKNOH_S100044100</name>
</gene>
<dbReference type="VEuPathDB" id="PlasmoDB:PKNH_0816100"/>
<proteinExistence type="predicted"/>
<protein>
    <submittedName>
        <fullName evidence="2">KIR protein</fullName>
    </submittedName>
</protein>
<comment type="caution">
    <text evidence="2">The sequence shown here is derived from an EMBL/GenBank/DDBJ whole genome shotgun (WGS) entry which is preliminary data.</text>
</comment>
<dbReference type="VEuPathDB" id="PlasmoDB:PKNOH_S100044100"/>
<feature type="compositionally biased region" description="Basic residues" evidence="1">
    <location>
        <begin position="611"/>
        <end position="622"/>
    </location>
</feature>
<reference evidence="2 3" key="1">
    <citation type="submission" date="2017-05" db="EMBL/GenBank/DDBJ databases">
        <title>PacBio assembly of a Plasmodium knowlesi genome sequence with Hi-C correction and manual annotation of the SICAvar gene family.</title>
        <authorList>
            <person name="Lapp S.A."/>
            <person name="Geraldo J.A."/>
            <person name="Chien J.-T."/>
            <person name="Ay F."/>
            <person name="Pakala S.B."/>
            <person name="Batugedara G."/>
            <person name="Humphrey J.C."/>
            <person name="Debarry J.D."/>
            <person name="Le Roch K.G."/>
            <person name="Galinski M.R."/>
            <person name="Kissinger J.C."/>
        </authorList>
    </citation>
    <scope>NUCLEOTIDE SEQUENCE [LARGE SCALE GENOMIC DNA]</scope>
    <source>
        <strain evidence="3">Malayan Strain Pk1 (A+)</strain>
    </source>
</reference>
<sequence>MGPTPKAPPLVRLPSKSDFYDKFDRAHVDGCSCNYVGRNDWKNNLGILLGKDPGLTAIKDTIANAYCCANKKGKENESNDHWCYFFYYYAGNLFFRNENNRDLANFLDKVYEAFKGTDYRPKCEVKYEDADKINFGLRKRIHDFTYNYNTVQSLIEGCTSENYLKFLRYLQGISGACKIVEADCPEEEERGSGTYCKDYREKYKVYCETKVKELQKKLTTSSPCKPNPNPNQAGSSGSFSDAPQGVVDLADVEDDLNKWLPSKIAYNGIVNNEVTCGDYGNLISGVVEAVKRHSKVDDEANSIAKYFCYAYKNKGSGPWDGSPCSYVYYHVGNTYSTAFDDHESFWKFMGTVSEQLGKLPVDGGNKCQIDLSYTDRKDFIWEKRVYDYYRDHEAVQKKLQDGDSPCSTELDQYLTEAAIGCKLIHRYCNGKTEGEGKAFCDKFKTKYDEHKPEELLGEKCISNLEDEISAYAETSDIISNGESGEDTVSAEIAPIFSFARDGPIASSGLAAVGLPAIAYFLYKYTSLPFWLREQFGGRSNHISRSRRRARRSTGPNFSNFTEDISTEVPTEYSSYLSTLYPLEESIENNSTTYYEEPLQSQPRQRGQQQGHGRRRGPPRRRERANNEYRYGSGQNISYFRM</sequence>
<evidence type="ECO:0000256" key="1">
    <source>
        <dbReference type="SAM" id="MobiDB-lite"/>
    </source>
</evidence>
<dbReference type="AlphaFoldDB" id="A0A1Y3DQV4"/>